<dbReference type="PROSITE" id="PS50812">
    <property type="entry name" value="PWWP"/>
    <property type="match status" value="1"/>
</dbReference>
<evidence type="ECO:0000313" key="3">
    <source>
        <dbReference type="EMBL" id="OVA08492.1"/>
    </source>
</evidence>
<organism evidence="3 4">
    <name type="scientific">Macleaya cordata</name>
    <name type="common">Five-seeded plume-poppy</name>
    <name type="synonym">Bocconia cordata</name>
    <dbReference type="NCBI Taxonomy" id="56857"/>
    <lineage>
        <taxon>Eukaryota</taxon>
        <taxon>Viridiplantae</taxon>
        <taxon>Streptophyta</taxon>
        <taxon>Embryophyta</taxon>
        <taxon>Tracheophyta</taxon>
        <taxon>Spermatophyta</taxon>
        <taxon>Magnoliopsida</taxon>
        <taxon>Ranunculales</taxon>
        <taxon>Papaveraceae</taxon>
        <taxon>Papaveroideae</taxon>
        <taxon>Macleaya</taxon>
    </lineage>
</organism>
<dbReference type="OMA" id="MYDIEES"/>
<dbReference type="InterPro" id="IPR044679">
    <property type="entry name" value="PWWP2-like"/>
</dbReference>
<dbReference type="Gene3D" id="2.30.30.140">
    <property type="match status" value="1"/>
</dbReference>
<dbReference type="STRING" id="56857.A0A200QDI4"/>
<feature type="compositionally biased region" description="Basic residues" evidence="1">
    <location>
        <begin position="469"/>
        <end position="493"/>
    </location>
</feature>
<dbReference type="InParanoid" id="A0A200QDI4"/>
<name>A0A200QDI4_MACCD</name>
<feature type="domain" description="PWWP" evidence="2">
    <location>
        <begin position="14"/>
        <end position="69"/>
    </location>
</feature>
<accession>A0A200QDI4</accession>
<proteinExistence type="predicted"/>
<dbReference type="Pfam" id="PF00855">
    <property type="entry name" value="PWWP"/>
    <property type="match status" value="1"/>
</dbReference>
<feature type="region of interest" description="Disordered" evidence="1">
    <location>
        <begin position="178"/>
        <end position="214"/>
    </location>
</feature>
<comment type="caution">
    <text evidence="3">The sequence shown here is derived from an EMBL/GenBank/DDBJ whole genome shotgun (WGS) entry which is preliminary data.</text>
</comment>
<feature type="region of interest" description="Disordered" evidence="1">
    <location>
        <begin position="581"/>
        <end position="613"/>
    </location>
</feature>
<protein>
    <submittedName>
        <fullName evidence="3">PWWP domain</fullName>
    </submittedName>
</protein>
<feature type="region of interest" description="Disordered" evidence="1">
    <location>
        <begin position="455"/>
        <end position="503"/>
    </location>
</feature>
<dbReference type="OrthoDB" id="607790at2759"/>
<dbReference type="InterPro" id="IPR000313">
    <property type="entry name" value="PWWP_dom"/>
</dbReference>
<dbReference type="AlphaFoldDB" id="A0A200QDI4"/>
<dbReference type="FunCoup" id="A0A200QDI4">
    <property type="interactions" value="1802"/>
</dbReference>
<keyword evidence="4" id="KW-1185">Reference proteome</keyword>
<dbReference type="EMBL" id="MVGT01002328">
    <property type="protein sequence ID" value="OVA08492.1"/>
    <property type="molecule type" value="Genomic_DNA"/>
</dbReference>
<sequence length="817" mass="90366">MGSKQNSKKIDASVGGLVWVRRRNGSWWPGRIMGLHELSANCLVSPKSGTPVKLLGREDASLDWYNLEKSKRVKAFRCGEFGECIEKAKASAAHSNKKAVKYARREDAILHALELESAHETNKHHGNHKRMDGYAGKHHDSWVRQTQNMYSSGKGHECMDGEGSKLEANSMQELSQSGISFEDPNDSTHKVHSLLKKRRKTPNDSEDDGTEGTKRMRGLKDLVMGVEAKRETNINTHTEGSAQLDCASVTEPDICNSLSTRSHINSSKHFFSSLKRRRSQVASICENLKRKNRRRQLTKVLESTAMVSVPVFCDEGASSGGLSFQGMRDRNFSALESTELKKSNDSLLINNKSDFTGVLGEKQTSLESSEYTNGAGISSFHCHPESKNSKLSSMSEIPENECFDSLFDVPFVEEETRFGGFSPIFAPCASRKFRSVHSSQVGSISLRSEGLNKNGSTNFAIKHNNVSQRTKKGTSRWQSKGKRNSRSLGKKTKKSLDSRSVDGDEGMDDFLAGSLSVCISPEVHNNTLGESLMSDNGARWSNQIGEPKYLDSTKYGTRSSGNREVLIHSSEVRGGKFKSLSREKSVLDRSTTKVRSLPVLPTMPPRSPSHHQSYFTSNSRYEISDVSSINFPWGPSLFDVNLEVKASYSCQNVPLVSLMSKLSGKAIVGHPLTVEVCNDGYCDLLISSLNYSPTSSSGKLIDSATENLSDQSIDEGSKAVGPMQAETGYTDQFLEAPWKKSVKHSTFKSPNRSPKNRKCGLNSKKTRKLSSFSLLPRQEEKRKAVVEKLKGAVMACVPLKVVFSRISESLNCSRRTF</sequence>
<evidence type="ECO:0000313" key="4">
    <source>
        <dbReference type="Proteomes" id="UP000195402"/>
    </source>
</evidence>
<dbReference type="Proteomes" id="UP000195402">
    <property type="component" value="Unassembled WGS sequence"/>
</dbReference>
<feature type="compositionally biased region" description="Basic and acidic residues" evidence="1">
    <location>
        <begin position="581"/>
        <end position="591"/>
    </location>
</feature>
<dbReference type="SUPFAM" id="SSF63748">
    <property type="entry name" value="Tudor/PWWP/MBT"/>
    <property type="match status" value="1"/>
</dbReference>
<dbReference type="PANTHER" id="PTHR33697">
    <property type="entry name" value="T17B22.17 PROTEIN-RELATED"/>
    <property type="match status" value="1"/>
</dbReference>
<dbReference type="CDD" id="cd05162">
    <property type="entry name" value="PWWP"/>
    <property type="match status" value="1"/>
</dbReference>
<feature type="compositionally biased region" description="Polar residues" evidence="1">
    <location>
        <begin position="455"/>
        <end position="468"/>
    </location>
</feature>
<reference evidence="3 4" key="1">
    <citation type="journal article" date="2017" name="Mol. Plant">
        <title>The Genome of Medicinal Plant Macleaya cordata Provides New Insights into Benzylisoquinoline Alkaloids Metabolism.</title>
        <authorList>
            <person name="Liu X."/>
            <person name="Liu Y."/>
            <person name="Huang P."/>
            <person name="Ma Y."/>
            <person name="Qing Z."/>
            <person name="Tang Q."/>
            <person name="Cao H."/>
            <person name="Cheng P."/>
            <person name="Zheng Y."/>
            <person name="Yuan Z."/>
            <person name="Zhou Y."/>
            <person name="Liu J."/>
            <person name="Tang Z."/>
            <person name="Zhuo Y."/>
            <person name="Zhang Y."/>
            <person name="Yu L."/>
            <person name="Huang J."/>
            <person name="Yang P."/>
            <person name="Peng Q."/>
            <person name="Zhang J."/>
            <person name="Jiang W."/>
            <person name="Zhang Z."/>
            <person name="Lin K."/>
            <person name="Ro D.K."/>
            <person name="Chen X."/>
            <person name="Xiong X."/>
            <person name="Shang Y."/>
            <person name="Huang S."/>
            <person name="Zeng J."/>
        </authorList>
    </citation>
    <scope>NUCLEOTIDE SEQUENCE [LARGE SCALE GENOMIC DNA]</scope>
    <source>
        <strain evidence="4">cv. BLH2017</strain>
        <tissue evidence="3">Root</tissue>
    </source>
</reference>
<evidence type="ECO:0000259" key="2">
    <source>
        <dbReference type="PROSITE" id="PS50812"/>
    </source>
</evidence>
<feature type="region of interest" description="Disordered" evidence="1">
    <location>
        <begin position="742"/>
        <end position="761"/>
    </location>
</feature>
<evidence type="ECO:0000256" key="1">
    <source>
        <dbReference type="SAM" id="MobiDB-lite"/>
    </source>
</evidence>
<gene>
    <name evidence="3" type="ORF">BVC80_209g229</name>
</gene>
<feature type="compositionally biased region" description="Basic residues" evidence="1">
    <location>
        <begin position="190"/>
        <end position="200"/>
    </location>
</feature>
<dbReference type="PANTHER" id="PTHR33697:SF1">
    <property type="entry name" value="TUDOR_PWWP_MBT SUPERFAMILY PROTEIN"/>
    <property type="match status" value="1"/>
</dbReference>